<dbReference type="EMBL" id="MHCI01000018">
    <property type="protein sequence ID" value="OGY16225.1"/>
    <property type="molecule type" value="Genomic_DNA"/>
</dbReference>
<feature type="region of interest" description="Disordered" evidence="1">
    <location>
        <begin position="35"/>
        <end position="89"/>
    </location>
</feature>
<reference evidence="2 3" key="1">
    <citation type="journal article" date="2016" name="Nat. Commun.">
        <title>Thousands of microbial genomes shed light on interconnected biogeochemical processes in an aquifer system.</title>
        <authorList>
            <person name="Anantharaman K."/>
            <person name="Brown C.T."/>
            <person name="Hug L.A."/>
            <person name="Sharon I."/>
            <person name="Castelle C.J."/>
            <person name="Probst A.J."/>
            <person name="Thomas B.C."/>
            <person name="Singh A."/>
            <person name="Wilkins M.J."/>
            <person name="Karaoz U."/>
            <person name="Brodie E.L."/>
            <person name="Williams K.H."/>
            <person name="Hubbard S.S."/>
            <person name="Banfield J.F."/>
        </authorList>
    </citation>
    <scope>NUCLEOTIDE SEQUENCE [LARGE SCALE GENOMIC DNA]</scope>
</reference>
<name>A0A1G1VLI1_9BACT</name>
<protein>
    <submittedName>
        <fullName evidence="2">Uncharacterized protein</fullName>
    </submittedName>
</protein>
<feature type="compositionally biased region" description="Basic and acidic residues" evidence="1">
    <location>
        <begin position="74"/>
        <end position="85"/>
    </location>
</feature>
<evidence type="ECO:0000313" key="2">
    <source>
        <dbReference type="EMBL" id="OGY16225.1"/>
    </source>
</evidence>
<comment type="caution">
    <text evidence="2">The sequence shown here is derived from an EMBL/GenBank/DDBJ whole genome shotgun (WGS) entry which is preliminary data.</text>
</comment>
<organism evidence="2 3">
    <name type="scientific">Candidatus Chisholmbacteria bacterium RIFCSPHIGHO2_01_FULL_49_18</name>
    <dbReference type="NCBI Taxonomy" id="1797590"/>
    <lineage>
        <taxon>Bacteria</taxon>
        <taxon>Candidatus Chisholmiibacteriota</taxon>
    </lineage>
</organism>
<evidence type="ECO:0000313" key="3">
    <source>
        <dbReference type="Proteomes" id="UP000179069"/>
    </source>
</evidence>
<accession>A0A1G1VLI1</accession>
<sequence length="165" mass="19296">MVRQIIGEVGEKLAEQAKQTGQQMKQTPVSIFQRAVGEKTAEEKKAQKQHEESGIEPIPSAGGGQTQQPLNQTDVRRREIETERQIKRKKMQKILHNRIFRETERIRQRREEERRLKAMQEEEEKRKKQKKTMDDIEQKEKEEALAVKVAKRSRGAGEFGPKQPQ</sequence>
<dbReference type="AlphaFoldDB" id="A0A1G1VLI1"/>
<feature type="compositionally biased region" description="Basic and acidic residues" evidence="1">
    <location>
        <begin position="36"/>
        <end position="53"/>
    </location>
</feature>
<evidence type="ECO:0000256" key="1">
    <source>
        <dbReference type="SAM" id="MobiDB-lite"/>
    </source>
</evidence>
<feature type="region of interest" description="Disordered" evidence="1">
    <location>
        <begin position="107"/>
        <end position="142"/>
    </location>
</feature>
<gene>
    <name evidence="2" type="ORF">A2785_01380</name>
</gene>
<proteinExistence type="predicted"/>
<dbReference type="Proteomes" id="UP000179069">
    <property type="component" value="Unassembled WGS sequence"/>
</dbReference>